<evidence type="ECO:0000313" key="1">
    <source>
        <dbReference type="EMBL" id="APX98301.1"/>
    </source>
</evidence>
<organism evidence="2 3">
    <name type="scientific">Natronorubrum daqingense</name>
    <dbReference type="NCBI Taxonomy" id="588898"/>
    <lineage>
        <taxon>Archaea</taxon>
        <taxon>Methanobacteriati</taxon>
        <taxon>Methanobacteriota</taxon>
        <taxon>Stenosarchaea group</taxon>
        <taxon>Halobacteria</taxon>
        <taxon>Halobacteriales</taxon>
        <taxon>Natrialbaceae</taxon>
        <taxon>Natronorubrum</taxon>
    </lineage>
</organism>
<dbReference type="EMBL" id="CP019327">
    <property type="protein sequence ID" value="APX98301.1"/>
    <property type="molecule type" value="Genomic_DNA"/>
</dbReference>
<sequence length="151" mass="16806">MNRRALLAVVPTVALAGCAARLGLADRVEIHRKSVHLEPADGDEPIDAAVRRYDPEDEPYYDGEIHESLADELDESEPLVLSASLLEDLEMEFDTISCRIRACEPGTDDDCHRTTLVQEDFNEVEVGDVADIVFRDSGGLVSVHERRDSRE</sequence>
<dbReference type="EMBL" id="FTNP01000001">
    <property type="protein sequence ID" value="SIR38958.1"/>
    <property type="molecule type" value="Genomic_DNA"/>
</dbReference>
<dbReference type="GeneID" id="30957450"/>
<gene>
    <name evidence="1" type="ORF">BB347_15865</name>
    <name evidence="2" type="ORF">SAMN05421809_1187</name>
</gene>
<dbReference type="Proteomes" id="UP000187321">
    <property type="component" value="Chromosome"/>
</dbReference>
<protein>
    <submittedName>
        <fullName evidence="2">Uncharacterized protein</fullName>
    </submittedName>
</protein>
<keyword evidence="3" id="KW-1185">Reference proteome</keyword>
<name>A0A1N7AIU6_9EURY</name>
<dbReference type="Proteomes" id="UP000185687">
    <property type="component" value="Unassembled WGS sequence"/>
</dbReference>
<dbReference type="AlphaFoldDB" id="A0A1N7AIU6"/>
<proteinExistence type="predicted"/>
<reference evidence="2 3" key="2">
    <citation type="submission" date="2017-01" db="EMBL/GenBank/DDBJ databases">
        <authorList>
            <person name="Mah S.A."/>
            <person name="Swanson W.J."/>
            <person name="Moy G.W."/>
            <person name="Vacquier V.D."/>
        </authorList>
    </citation>
    <scope>NUCLEOTIDE SEQUENCE [LARGE SCALE GENOMIC DNA]</scope>
    <source>
        <strain evidence="2 3">CGMCC 1.8909</strain>
    </source>
</reference>
<dbReference type="OrthoDB" id="181875at2157"/>
<evidence type="ECO:0000313" key="4">
    <source>
        <dbReference type="Proteomes" id="UP000187321"/>
    </source>
</evidence>
<evidence type="ECO:0000313" key="3">
    <source>
        <dbReference type="Proteomes" id="UP000185687"/>
    </source>
</evidence>
<evidence type="ECO:0000313" key="2">
    <source>
        <dbReference type="EMBL" id="SIR38958.1"/>
    </source>
</evidence>
<dbReference type="PROSITE" id="PS51257">
    <property type="entry name" value="PROKAR_LIPOPROTEIN"/>
    <property type="match status" value="1"/>
</dbReference>
<dbReference type="RefSeq" id="WP_076580238.1">
    <property type="nucleotide sequence ID" value="NZ_CP019327.1"/>
</dbReference>
<accession>A0A1N7AIU6</accession>
<dbReference type="KEGG" id="hda:BB347_15865"/>
<reference evidence="1 4" key="1">
    <citation type="submission" date="2017-01" db="EMBL/GenBank/DDBJ databases">
        <title>Complete genome sequence of Haloterrigena daqingensis type strain (JX313T).</title>
        <authorList>
            <person name="Shuang W."/>
        </authorList>
    </citation>
    <scope>NUCLEOTIDE SEQUENCE [LARGE SCALE GENOMIC DNA]</scope>
    <source>
        <strain evidence="1 4">JX313</strain>
    </source>
</reference>